<keyword evidence="2" id="KW-0378">Hydrolase</keyword>
<dbReference type="InterPro" id="IPR029058">
    <property type="entry name" value="AB_hydrolase_fold"/>
</dbReference>
<protein>
    <submittedName>
        <fullName evidence="2">Alpha/beta hydrolase</fullName>
    </submittedName>
</protein>
<sequence>MSSFFLPYLKSHFHTIRHGTGEELLICLHGFGENATSFSRLQHSLGVHFTIVSLDLPLHGQTEWREERPFTMEDLKAVILLMLQHYHFKTFSLAGYSMGGRVSLCVVQQLAERIDRLYLLAPDGLKDNRWHMFATQTALGKRLFKYCTYHPQLFYGLLHLGRKLRFISRGFHKFTYNSMDTLAKRERVYFVWTCMGQMLPDRDICKQQLKKYRVQTLLLFGKYDRVIPPALGVRFMDGTFPCEMQVLECGHHLINDDAGDAMLSFSF</sequence>
<evidence type="ECO:0000259" key="1">
    <source>
        <dbReference type="Pfam" id="PF00561"/>
    </source>
</evidence>
<comment type="caution">
    <text evidence="2">The sequence shown here is derived from an EMBL/GenBank/DDBJ whole genome shotgun (WGS) entry which is preliminary data.</text>
</comment>
<dbReference type="InterPro" id="IPR050266">
    <property type="entry name" value="AB_hydrolase_sf"/>
</dbReference>
<feature type="domain" description="AB hydrolase-1" evidence="1">
    <location>
        <begin position="24"/>
        <end position="255"/>
    </location>
</feature>
<dbReference type="Gene3D" id="3.40.50.1820">
    <property type="entry name" value="alpha/beta hydrolase"/>
    <property type="match status" value="1"/>
</dbReference>
<keyword evidence="3" id="KW-1185">Reference proteome</keyword>
<dbReference type="InterPro" id="IPR000073">
    <property type="entry name" value="AB_hydrolase_1"/>
</dbReference>
<evidence type="ECO:0000313" key="3">
    <source>
        <dbReference type="Proteomes" id="UP000812961"/>
    </source>
</evidence>
<dbReference type="Pfam" id="PF00561">
    <property type="entry name" value="Abhydrolase_1"/>
    <property type="match status" value="1"/>
</dbReference>
<reference evidence="2 3" key="1">
    <citation type="submission" date="2021-08" db="EMBL/GenBank/DDBJ databases">
        <title>The genome sequence of Chitinophaga sp. B61.</title>
        <authorList>
            <person name="Zhang X."/>
        </authorList>
    </citation>
    <scope>NUCLEOTIDE SEQUENCE [LARGE SCALE GENOMIC DNA]</scope>
    <source>
        <strain evidence="2 3">B61</strain>
    </source>
</reference>
<evidence type="ECO:0000313" key="2">
    <source>
        <dbReference type="EMBL" id="MBW8686396.1"/>
    </source>
</evidence>
<name>A0ABS7GFE4_9BACT</name>
<dbReference type="Proteomes" id="UP000812961">
    <property type="component" value="Unassembled WGS sequence"/>
</dbReference>
<proteinExistence type="predicted"/>
<gene>
    <name evidence="2" type="ORF">K1Y79_18795</name>
</gene>
<dbReference type="RefSeq" id="WP_220251700.1">
    <property type="nucleotide sequence ID" value="NZ_JAICCF010000003.1"/>
</dbReference>
<dbReference type="PANTHER" id="PTHR43798:SF33">
    <property type="entry name" value="HYDROLASE, PUTATIVE (AFU_ORTHOLOGUE AFUA_2G14860)-RELATED"/>
    <property type="match status" value="1"/>
</dbReference>
<dbReference type="SUPFAM" id="SSF53474">
    <property type="entry name" value="alpha/beta-Hydrolases"/>
    <property type="match status" value="1"/>
</dbReference>
<dbReference type="PANTHER" id="PTHR43798">
    <property type="entry name" value="MONOACYLGLYCEROL LIPASE"/>
    <property type="match status" value="1"/>
</dbReference>
<dbReference type="EMBL" id="JAICCF010000003">
    <property type="protein sequence ID" value="MBW8686396.1"/>
    <property type="molecule type" value="Genomic_DNA"/>
</dbReference>
<organism evidence="2 3">
    <name type="scientific">Chitinophaga rhizophila</name>
    <dbReference type="NCBI Taxonomy" id="2866212"/>
    <lineage>
        <taxon>Bacteria</taxon>
        <taxon>Pseudomonadati</taxon>
        <taxon>Bacteroidota</taxon>
        <taxon>Chitinophagia</taxon>
        <taxon>Chitinophagales</taxon>
        <taxon>Chitinophagaceae</taxon>
        <taxon>Chitinophaga</taxon>
    </lineage>
</organism>
<dbReference type="GO" id="GO:0016787">
    <property type="term" value="F:hydrolase activity"/>
    <property type="evidence" value="ECO:0007669"/>
    <property type="project" value="UniProtKB-KW"/>
</dbReference>
<accession>A0ABS7GFE4</accession>
<dbReference type="PRINTS" id="PR00111">
    <property type="entry name" value="ABHYDROLASE"/>
</dbReference>